<evidence type="ECO:0000256" key="2">
    <source>
        <dbReference type="ARBA" id="ARBA00004479"/>
    </source>
</evidence>
<dbReference type="Pfam" id="PF13927">
    <property type="entry name" value="Ig_3"/>
    <property type="match status" value="2"/>
</dbReference>
<protein>
    <submittedName>
        <fullName evidence="18">Neuronal cell adhesion molecule-like protein</fullName>
    </submittedName>
</protein>
<dbReference type="GO" id="GO:0005886">
    <property type="term" value="C:plasma membrane"/>
    <property type="evidence" value="ECO:0007669"/>
    <property type="project" value="UniProtKB-SubCell"/>
</dbReference>
<feature type="chain" id="PRO_5019411896" evidence="15">
    <location>
        <begin position="24"/>
        <end position="1261"/>
    </location>
</feature>
<dbReference type="InterPro" id="IPR003599">
    <property type="entry name" value="Ig_sub"/>
</dbReference>
<evidence type="ECO:0000256" key="3">
    <source>
        <dbReference type="ARBA" id="ARBA00022475"/>
    </source>
</evidence>
<feature type="domain" description="Ig-like" evidence="16">
    <location>
        <begin position="432"/>
        <end position="519"/>
    </location>
</feature>
<feature type="domain" description="Fibronectin type-III" evidence="17">
    <location>
        <begin position="918"/>
        <end position="1018"/>
    </location>
</feature>
<evidence type="ECO:0000256" key="4">
    <source>
        <dbReference type="ARBA" id="ARBA00022692"/>
    </source>
</evidence>
<dbReference type="InterPro" id="IPR013098">
    <property type="entry name" value="Ig_I-set"/>
</dbReference>
<dbReference type="GO" id="GO:0009653">
    <property type="term" value="P:anatomical structure morphogenesis"/>
    <property type="evidence" value="ECO:0007669"/>
    <property type="project" value="UniProtKB-ARBA"/>
</dbReference>
<dbReference type="CDD" id="cd00063">
    <property type="entry name" value="FN3"/>
    <property type="match status" value="5"/>
</dbReference>
<feature type="domain" description="Fibronectin type-III" evidence="17">
    <location>
        <begin position="1021"/>
        <end position="1117"/>
    </location>
</feature>
<accession>A0A443QS24</accession>
<dbReference type="AlphaFoldDB" id="A0A443QS24"/>
<keyword evidence="3" id="KW-1003">Cell membrane</keyword>
<dbReference type="InterPro" id="IPR036116">
    <property type="entry name" value="FN3_sf"/>
</dbReference>
<evidence type="ECO:0000313" key="18">
    <source>
        <dbReference type="EMBL" id="RWS05829.1"/>
    </source>
</evidence>
<dbReference type="PROSITE" id="PS50853">
    <property type="entry name" value="FN3"/>
    <property type="match status" value="5"/>
</dbReference>
<dbReference type="FunFam" id="2.60.40.10:FF:000028">
    <property type="entry name" value="Neuronal cell adhesion molecule"/>
    <property type="match status" value="1"/>
</dbReference>
<dbReference type="SUPFAM" id="SSF48726">
    <property type="entry name" value="Immunoglobulin"/>
    <property type="match status" value="6"/>
</dbReference>
<feature type="domain" description="Ig-like" evidence="16">
    <location>
        <begin position="33"/>
        <end position="125"/>
    </location>
</feature>
<dbReference type="GO" id="GO:0098609">
    <property type="term" value="P:cell-cell adhesion"/>
    <property type="evidence" value="ECO:0007669"/>
    <property type="project" value="UniProtKB-ARBA"/>
</dbReference>
<dbReference type="InterPro" id="IPR003961">
    <property type="entry name" value="FN3_dom"/>
</dbReference>
<feature type="non-terminal residue" evidence="18">
    <location>
        <position position="1"/>
    </location>
</feature>
<dbReference type="Pfam" id="PF00041">
    <property type="entry name" value="fn3"/>
    <property type="match status" value="4"/>
</dbReference>
<keyword evidence="12" id="KW-0393">Immunoglobulin domain</keyword>
<keyword evidence="10" id="KW-1015">Disulfide bond</keyword>
<dbReference type="FunFam" id="2.60.40.10:FF:000052">
    <property type="entry name" value="Contactin 1"/>
    <property type="match status" value="1"/>
</dbReference>
<dbReference type="SMART" id="SM00408">
    <property type="entry name" value="IGc2"/>
    <property type="match status" value="6"/>
</dbReference>
<evidence type="ECO:0000256" key="10">
    <source>
        <dbReference type="ARBA" id="ARBA00023157"/>
    </source>
</evidence>
<dbReference type="GO" id="GO:0030154">
    <property type="term" value="P:cell differentiation"/>
    <property type="evidence" value="ECO:0007669"/>
    <property type="project" value="UniProtKB-ARBA"/>
</dbReference>
<evidence type="ECO:0000256" key="9">
    <source>
        <dbReference type="ARBA" id="ARBA00023136"/>
    </source>
</evidence>
<keyword evidence="19" id="KW-1185">Reference proteome</keyword>
<dbReference type="Pfam" id="PF07679">
    <property type="entry name" value="I-set"/>
    <property type="match status" value="3"/>
</dbReference>
<dbReference type="PANTHER" id="PTHR44170:SF6">
    <property type="entry name" value="CONTACTIN"/>
    <property type="match status" value="1"/>
</dbReference>
<keyword evidence="6" id="KW-0677">Repeat</keyword>
<dbReference type="FunFam" id="2.60.40.10:FF:001718">
    <property type="entry name" value="Neuroglian, isoform D"/>
    <property type="match status" value="1"/>
</dbReference>
<dbReference type="STRING" id="1965070.A0A443QS24"/>
<keyword evidence="5 15" id="KW-0732">Signal</keyword>
<reference evidence="18 19" key="1">
    <citation type="journal article" date="2018" name="Gigascience">
        <title>Genomes of trombidid mites reveal novel predicted allergens and laterally-transferred genes associated with secondary metabolism.</title>
        <authorList>
            <person name="Dong X."/>
            <person name="Chaisiri K."/>
            <person name="Xia D."/>
            <person name="Armstrong S.D."/>
            <person name="Fang Y."/>
            <person name="Donnelly M.J."/>
            <person name="Kadowaki T."/>
            <person name="McGarry J.W."/>
            <person name="Darby A.C."/>
            <person name="Makepeace B.L."/>
        </authorList>
    </citation>
    <scope>NUCLEOTIDE SEQUENCE [LARGE SCALE GENOMIC DNA]</scope>
    <source>
        <strain evidence="18">UoL-WK</strain>
    </source>
</reference>
<feature type="transmembrane region" description="Helical" evidence="14">
    <location>
        <begin position="1135"/>
        <end position="1156"/>
    </location>
</feature>
<dbReference type="EMBL" id="NCKU01004523">
    <property type="protein sequence ID" value="RWS05829.1"/>
    <property type="molecule type" value="Genomic_DNA"/>
</dbReference>
<proteinExistence type="predicted"/>
<dbReference type="FunFam" id="2.60.40.10:FF:001928">
    <property type="entry name" value="neuroglian isoform X2"/>
    <property type="match status" value="1"/>
</dbReference>
<feature type="domain" description="Ig-like" evidence="16">
    <location>
        <begin position="247"/>
        <end position="334"/>
    </location>
</feature>
<dbReference type="PANTHER" id="PTHR44170">
    <property type="entry name" value="PROTEIN SIDEKICK"/>
    <property type="match status" value="1"/>
</dbReference>
<comment type="subcellular location">
    <subcellularLocation>
        <location evidence="1">Cell membrane</location>
    </subcellularLocation>
    <subcellularLocation>
        <location evidence="2">Membrane</location>
        <topology evidence="2">Single-pass type I membrane protein</topology>
    </subcellularLocation>
</comment>
<dbReference type="FunFam" id="2.60.40.10:FF:000035">
    <property type="entry name" value="Contactin 1"/>
    <property type="match status" value="1"/>
</dbReference>
<keyword evidence="9 14" id="KW-0472">Membrane</keyword>
<dbReference type="SMART" id="SM00060">
    <property type="entry name" value="FN3"/>
    <property type="match status" value="5"/>
</dbReference>
<feature type="region of interest" description="Disordered" evidence="13">
    <location>
        <begin position="699"/>
        <end position="721"/>
    </location>
</feature>
<sequence>IDARRTMSALLFLLLLSLSTLSALRSESIPRPPSIEKQPQHEQLFQVSQTPDETDKPFTLDCEASGNPEPKFRWIKNGLPFDYVAYDKRISQTQKRGTLVFTKPDSVDEGLYQCFAENIHGTAVSNSVFLRKSELNSFADEEVHEKYAIEGQPLTLDCNPPTGYPKPAIFWIILSTSGSLRTINSSRLTVDPEGRLHFSNVTREDMINDGMYACSATSFFRTEYKIGRRVILKVESSGSTGQTSHAPVKHYVSPPNIPALRGEKLELFCIFGGTPLPDITWKKRGGIIEGNRYTYLNYGKTLQINKVNFDDAGTYECTASNGVGNQQSHAMAVTVQAAPFWKKSPNNTNAAEGESVRFECVAGGVPDPKLQWFVNGEPIEKAPPNSRRKVEGNVLTIQDLVKTDTAVYQCNASNVHGYAFKDFYINVLALPPNLIEKPEPFTRAVVTSTIALKCRVFGAPKPEVKWLRNGVELTGGRYQVLNDGDLQISNVLVTDAGEYVCYARNKFGDAIAKGELVVKKKTRITHPPINIELAAGKMAVFRCNADADTSLDLEIVWSFDGKEIDFYHNQRIVKAADNSLTISKTKELDSGVYTCTAKTELDSDSANATLIVQDVPNRPKIVNVDCGPSTAMVEWTPTGDGRAPILSYSIQYNTSFTSNVWDDAFVNIPGADNRFQVSMSPWANYTFRVIASNKIGPSLPSDPSERCSTPEAVPFKNPERVMGRGDNPHNLVISWTPMPQIEHNAPGFFYKVYWKRDDIPNSKYESKIITDWRKNKLVIENQPTFKPYRIKVEAHNKKGQAHTVATEVIGFSGEARPSQAPRNFQIRGPIEAKSALFVWDPVPDSSINGHFRGYKIQTWTADESEDRMREVTVPPNVTTALVNIFKPFSKNVVQVLAFNDMFNGPPSDIIEFNTPEGVPGPVSMLSAVRMGSSALYLVWNKPEEPNGIITGYVISYEEVSGTDLGPRIERMPVISASEMRTKLAGLKPATKYRITIQAMTSKGEGEEYYIETSTGGDDDLSPDEPKFTFTGLPDEQGKSGIRIIWLPALEGRPGSHFYVQYRRKGEEHFESTPKEENEDFTIIEGLDIGTTYEVRVVAVDGRHQTPSKTIDVYVGGKSLSVIATESTDHFAKADWLIGMLCAIALVIILAIIVCIIKRNRGGKYFVHEKEAAQGGEMDYGDEGGFNEYSKQIEPRIPARVGSRTSLTGSLRHPDGNDTDSMTDFGEDDSSKFGEDGSFIGQYGSKKKNAVPQSPMGVATFV</sequence>
<name>A0A443QS24_9ACAR</name>
<dbReference type="FunFam" id="2.60.40.10:FF:001687">
    <property type="entry name" value="Neuroglian, isoform E"/>
    <property type="match status" value="1"/>
</dbReference>
<dbReference type="OrthoDB" id="6244967at2759"/>
<feature type="signal peptide" evidence="15">
    <location>
        <begin position="1"/>
        <end position="23"/>
    </location>
</feature>
<feature type="domain" description="Ig-like" evidence="16">
    <location>
        <begin position="339"/>
        <end position="426"/>
    </location>
</feature>
<dbReference type="SUPFAM" id="SSF49265">
    <property type="entry name" value="Fibronectin type III"/>
    <property type="match status" value="3"/>
</dbReference>
<keyword evidence="8 14" id="KW-1133">Transmembrane helix</keyword>
<evidence type="ECO:0000256" key="13">
    <source>
        <dbReference type="SAM" id="MobiDB-lite"/>
    </source>
</evidence>
<dbReference type="PROSITE" id="PS50835">
    <property type="entry name" value="IG_LIKE"/>
    <property type="match status" value="6"/>
</dbReference>
<dbReference type="InterPro" id="IPR036179">
    <property type="entry name" value="Ig-like_dom_sf"/>
</dbReference>
<feature type="domain" description="Fibronectin type-III" evidence="17">
    <location>
        <begin position="714"/>
        <end position="818"/>
    </location>
</feature>
<feature type="domain" description="Fibronectin type-III" evidence="17">
    <location>
        <begin position="820"/>
        <end position="917"/>
    </location>
</feature>
<keyword evidence="4 14" id="KW-0812">Transmembrane</keyword>
<evidence type="ECO:0000256" key="5">
    <source>
        <dbReference type="ARBA" id="ARBA00022729"/>
    </source>
</evidence>
<dbReference type="Pfam" id="PF13882">
    <property type="entry name" value="Bravo_FIGEY"/>
    <property type="match status" value="1"/>
</dbReference>
<feature type="domain" description="Ig-like" evidence="16">
    <location>
        <begin position="522"/>
        <end position="611"/>
    </location>
</feature>
<keyword evidence="11" id="KW-0325">Glycoprotein</keyword>
<feature type="region of interest" description="Disordered" evidence="13">
    <location>
        <begin position="1200"/>
        <end position="1227"/>
    </location>
</feature>
<evidence type="ECO:0000259" key="17">
    <source>
        <dbReference type="PROSITE" id="PS50853"/>
    </source>
</evidence>
<feature type="domain" description="Ig-like" evidence="16">
    <location>
        <begin position="150"/>
        <end position="227"/>
    </location>
</feature>
<evidence type="ECO:0000256" key="8">
    <source>
        <dbReference type="ARBA" id="ARBA00022989"/>
    </source>
</evidence>
<comment type="caution">
    <text evidence="18">The sequence shown here is derived from an EMBL/GenBank/DDBJ whole genome shotgun (WGS) entry which is preliminary data.</text>
</comment>
<dbReference type="InterPro" id="IPR013783">
    <property type="entry name" value="Ig-like_fold"/>
</dbReference>
<dbReference type="InterPro" id="IPR007110">
    <property type="entry name" value="Ig-like_dom"/>
</dbReference>
<dbReference type="Proteomes" id="UP000285301">
    <property type="component" value="Unassembled WGS sequence"/>
</dbReference>
<dbReference type="SMART" id="SM00409">
    <property type="entry name" value="IG"/>
    <property type="match status" value="6"/>
</dbReference>
<evidence type="ECO:0000256" key="12">
    <source>
        <dbReference type="ARBA" id="ARBA00023319"/>
    </source>
</evidence>
<evidence type="ECO:0000256" key="14">
    <source>
        <dbReference type="SAM" id="Phobius"/>
    </source>
</evidence>
<evidence type="ECO:0000256" key="7">
    <source>
        <dbReference type="ARBA" id="ARBA00022889"/>
    </source>
</evidence>
<organism evidence="18 19">
    <name type="scientific">Dinothrombium tinctorium</name>
    <dbReference type="NCBI Taxonomy" id="1965070"/>
    <lineage>
        <taxon>Eukaryota</taxon>
        <taxon>Metazoa</taxon>
        <taxon>Ecdysozoa</taxon>
        <taxon>Arthropoda</taxon>
        <taxon>Chelicerata</taxon>
        <taxon>Arachnida</taxon>
        <taxon>Acari</taxon>
        <taxon>Acariformes</taxon>
        <taxon>Trombidiformes</taxon>
        <taxon>Prostigmata</taxon>
        <taxon>Anystina</taxon>
        <taxon>Parasitengona</taxon>
        <taxon>Trombidioidea</taxon>
        <taxon>Trombidiidae</taxon>
        <taxon>Dinothrombium</taxon>
    </lineage>
</organism>
<dbReference type="FunFam" id="2.60.40.10:FF:000004">
    <property type="entry name" value="DCC isoform 1"/>
    <property type="match status" value="1"/>
</dbReference>
<evidence type="ECO:0000256" key="6">
    <source>
        <dbReference type="ARBA" id="ARBA00022737"/>
    </source>
</evidence>
<evidence type="ECO:0000256" key="1">
    <source>
        <dbReference type="ARBA" id="ARBA00004236"/>
    </source>
</evidence>
<keyword evidence="7" id="KW-0130">Cell adhesion</keyword>
<feature type="domain" description="Fibronectin type-III" evidence="17">
    <location>
        <begin position="615"/>
        <end position="712"/>
    </location>
</feature>
<gene>
    <name evidence="18" type="ORF">B4U79_04704</name>
</gene>
<dbReference type="InterPro" id="IPR026966">
    <property type="entry name" value="Neurofascin/L1/NrCAM_C"/>
</dbReference>
<dbReference type="FunFam" id="2.60.40.10:FF:000005">
    <property type="entry name" value="Neuronal cell adhesion molecule"/>
    <property type="match status" value="1"/>
</dbReference>
<dbReference type="Gene3D" id="2.60.40.10">
    <property type="entry name" value="Immunoglobulins"/>
    <property type="match status" value="11"/>
</dbReference>
<dbReference type="FunFam" id="2.60.40.10:FF:000078">
    <property type="entry name" value="Neuronal cell adhesion molecule"/>
    <property type="match status" value="1"/>
</dbReference>
<evidence type="ECO:0000256" key="15">
    <source>
        <dbReference type="SAM" id="SignalP"/>
    </source>
</evidence>
<evidence type="ECO:0000259" key="16">
    <source>
        <dbReference type="PROSITE" id="PS50835"/>
    </source>
</evidence>
<dbReference type="InterPro" id="IPR003598">
    <property type="entry name" value="Ig_sub2"/>
</dbReference>
<evidence type="ECO:0000256" key="11">
    <source>
        <dbReference type="ARBA" id="ARBA00023180"/>
    </source>
</evidence>
<evidence type="ECO:0000313" key="19">
    <source>
        <dbReference type="Proteomes" id="UP000285301"/>
    </source>
</evidence>